<dbReference type="KEGG" id="sna:Snas_1732"/>
<keyword evidence="1" id="KW-0472">Membrane</keyword>
<evidence type="ECO:0000256" key="1">
    <source>
        <dbReference type="SAM" id="Phobius"/>
    </source>
</evidence>
<feature type="transmembrane region" description="Helical" evidence="1">
    <location>
        <begin position="76"/>
        <end position="93"/>
    </location>
</feature>
<feature type="transmembrane region" description="Helical" evidence="1">
    <location>
        <begin position="105"/>
        <end position="123"/>
    </location>
</feature>
<protein>
    <submittedName>
        <fullName evidence="2">Uncharacterized protein</fullName>
    </submittedName>
</protein>
<feature type="transmembrane region" description="Helical" evidence="1">
    <location>
        <begin position="247"/>
        <end position="270"/>
    </location>
</feature>
<feature type="transmembrane region" description="Helical" evidence="1">
    <location>
        <begin position="20"/>
        <end position="41"/>
    </location>
</feature>
<dbReference type="STRING" id="446470.Snas_1732"/>
<name>D3PXG7_STANL</name>
<evidence type="ECO:0000313" key="2">
    <source>
        <dbReference type="EMBL" id="ADD41430.1"/>
    </source>
</evidence>
<gene>
    <name evidence="2" type="ordered locus">Snas_1732</name>
</gene>
<feature type="transmembrane region" description="Helical" evidence="1">
    <location>
        <begin position="291"/>
        <end position="312"/>
    </location>
</feature>
<feature type="transmembrane region" description="Helical" evidence="1">
    <location>
        <begin position="161"/>
        <end position="180"/>
    </location>
</feature>
<accession>D3PXG7</accession>
<keyword evidence="3" id="KW-1185">Reference proteome</keyword>
<proteinExistence type="predicted"/>
<evidence type="ECO:0000313" key="3">
    <source>
        <dbReference type="Proteomes" id="UP000000844"/>
    </source>
</evidence>
<reference evidence="2 3" key="1">
    <citation type="journal article" date="2009" name="Stand. Genomic Sci.">
        <title>Complete genome sequence of Stackebrandtia nassauensis type strain (LLR-40K-21).</title>
        <authorList>
            <person name="Munk C."/>
            <person name="Lapidus A."/>
            <person name="Copeland A."/>
            <person name="Jando M."/>
            <person name="Mayilraj S."/>
            <person name="Glavina Del Rio T."/>
            <person name="Nolan M."/>
            <person name="Chen F."/>
            <person name="Lucas S."/>
            <person name="Tice H."/>
            <person name="Cheng J.F."/>
            <person name="Han C."/>
            <person name="Detter J.C."/>
            <person name="Bruce D."/>
            <person name="Goodwin L."/>
            <person name="Chain P."/>
            <person name="Pitluck S."/>
            <person name="Goker M."/>
            <person name="Ovchinikova G."/>
            <person name="Pati A."/>
            <person name="Ivanova N."/>
            <person name="Mavromatis K."/>
            <person name="Chen A."/>
            <person name="Palaniappan K."/>
            <person name="Land M."/>
            <person name="Hauser L."/>
            <person name="Chang Y.J."/>
            <person name="Jeffries C.D."/>
            <person name="Bristow J."/>
            <person name="Eisen J.A."/>
            <person name="Markowitz V."/>
            <person name="Hugenholtz P."/>
            <person name="Kyrpides N.C."/>
            <person name="Klenk H.P."/>
        </authorList>
    </citation>
    <scope>NUCLEOTIDE SEQUENCE [LARGE SCALE GENOMIC DNA]</scope>
    <source>
        <strain evidence="3">DSM 44728 / CIP 108903 / NRRL B-16338 / NBRC 102104 / LLR-40K-21</strain>
    </source>
</reference>
<keyword evidence="1" id="KW-1133">Transmembrane helix</keyword>
<dbReference type="Proteomes" id="UP000000844">
    <property type="component" value="Chromosome"/>
</dbReference>
<organism evidence="2 3">
    <name type="scientific">Stackebrandtia nassauensis (strain DSM 44728 / CIP 108903 / NRRL B-16338 / NBRC 102104 / LLR-40K-21)</name>
    <dbReference type="NCBI Taxonomy" id="446470"/>
    <lineage>
        <taxon>Bacteria</taxon>
        <taxon>Bacillati</taxon>
        <taxon>Actinomycetota</taxon>
        <taxon>Actinomycetes</taxon>
        <taxon>Glycomycetales</taxon>
        <taxon>Glycomycetaceae</taxon>
        <taxon>Stackebrandtia</taxon>
    </lineage>
</organism>
<dbReference type="HOGENOM" id="CLU_049869_0_0_11"/>
<sequence>MAVPAVGPEAWGMRRNWPQWIGYLTALVSFGYGVLGLYWSLGGAGFPFGVGDPTMVESGRDAIAGNLLGFATPEPTGAVFAVAGLLGAILALLLTRGVGRGPARIAFITAALVIAFALTIVIQDYRPLIVVAYTPILTVSKLLFGWPEGVGFGDLYQWPSLNLLILQLLGIAWILTALAYKRRTADACGNCGRDGHGTGSRLVQWGKPAVVVAVVTPLIYCTTRWLWALGFTLGIDAEWYREGQENGLWLAGAALASLGALGAVLTLGLIQRWGEVFPRWMIGLRGKRVPPMLAVVPATVVAMLVTSAGSMYIRMAFVMGVEDKWVTNMPETLWPVWGAALFVAALSYHRRRRLACGVCGRD</sequence>
<dbReference type="EMBL" id="CP001778">
    <property type="protein sequence ID" value="ADD41430.1"/>
    <property type="molecule type" value="Genomic_DNA"/>
</dbReference>
<dbReference type="AlphaFoldDB" id="D3PXG7"/>
<feature type="transmembrane region" description="Helical" evidence="1">
    <location>
        <begin position="209"/>
        <end position="227"/>
    </location>
</feature>
<feature type="transmembrane region" description="Helical" evidence="1">
    <location>
        <begin position="332"/>
        <end position="348"/>
    </location>
</feature>
<keyword evidence="1" id="KW-0812">Transmembrane</keyword>
<dbReference type="eggNOG" id="COG2197">
    <property type="taxonomic scope" value="Bacteria"/>
</dbReference>